<dbReference type="EMBL" id="CP071462">
    <property type="protein sequence ID" value="QSW98030.1"/>
    <property type="molecule type" value="Genomic_DNA"/>
</dbReference>
<accession>A0A8A2VBD8</accession>
<dbReference type="Gene3D" id="3.40.190.10">
    <property type="entry name" value="Periplasmic binding protein-like II"/>
    <property type="match status" value="1"/>
</dbReference>
<evidence type="ECO:0000259" key="4">
    <source>
        <dbReference type="Pfam" id="PF00496"/>
    </source>
</evidence>
<evidence type="ECO:0000256" key="2">
    <source>
        <dbReference type="ARBA" id="ARBA00022448"/>
    </source>
</evidence>
<proteinExistence type="inferred from homology"/>
<comment type="similarity">
    <text evidence="1">Belongs to the bacterial solute-binding protein 5 family.</text>
</comment>
<sequence>MPGTGDSDSTQLPRRPVLEGVGALGIAGLAGCISTGGDVDVDGEAEELIYEGFKEEGVEPPVETTIYANSETEARVRWAQLVQNELDSTDLFDVSFRQIAFTEYLDLVNSMAAEEENALICLGLVGGWDPHSYVYPAFHSDNFAPNGLNISHFENEAVDRLIEDGVRESDTDERVEIYEELQELLVEASPFSFVRSHEEIVVYRADAIDGFRTYPITGDEYTSIYAPTLGVYTELTTGEDELIGDVGTGISSYDPTTINDDTSGMVTGLIYESLLEVDFDGSVRPSLATDWRRIDETTYRFDLREGVTFHTGDEFTAEDVRTTFERYEETPREHDVYDWYDGMEILDDYRIEVSLTRPYGPLETILSGVPIVPSAVADGSVDLSQRPVGTGPYRFVEHQEGRLWRMEANDSHWYDGSGDVPETPPIETITLRIIPEGSSRRAALETGETHLTIGLPNGSLEAYEADDEYVVDRTLSGGVDFLGFPCYLEPFTNRKVRRGIGMLVPRDRIVEDVFHGAGSPAYTPIPPLLEQFVDPEFEAHIVDEYLN</sequence>
<dbReference type="Proteomes" id="UP000663203">
    <property type="component" value="Chromosome"/>
</dbReference>
<dbReference type="KEGG" id="hakz:J0X25_11470"/>
<organism evidence="5 6">
    <name type="scientific">Haloterrigena alkaliphila</name>
    <dbReference type="NCBI Taxonomy" id="2816475"/>
    <lineage>
        <taxon>Archaea</taxon>
        <taxon>Methanobacteriati</taxon>
        <taxon>Methanobacteriota</taxon>
        <taxon>Stenosarchaea group</taxon>
        <taxon>Halobacteria</taxon>
        <taxon>Halobacteriales</taxon>
        <taxon>Natrialbaceae</taxon>
        <taxon>Haloterrigena</taxon>
    </lineage>
</organism>
<dbReference type="GeneID" id="63187933"/>
<gene>
    <name evidence="5" type="ORF">J0X25_11470</name>
</gene>
<dbReference type="GO" id="GO:1904680">
    <property type="term" value="F:peptide transmembrane transporter activity"/>
    <property type="evidence" value="ECO:0007669"/>
    <property type="project" value="TreeGrafter"/>
</dbReference>
<keyword evidence="6" id="KW-1185">Reference proteome</keyword>
<dbReference type="InterPro" id="IPR000914">
    <property type="entry name" value="SBP_5_dom"/>
</dbReference>
<dbReference type="PANTHER" id="PTHR30290:SF9">
    <property type="entry name" value="OLIGOPEPTIDE-BINDING PROTEIN APPA"/>
    <property type="match status" value="1"/>
</dbReference>
<dbReference type="Pfam" id="PF00496">
    <property type="entry name" value="SBP_bac_5"/>
    <property type="match status" value="1"/>
</dbReference>
<dbReference type="SUPFAM" id="SSF53850">
    <property type="entry name" value="Periplasmic binding protein-like II"/>
    <property type="match status" value="2"/>
</dbReference>
<dbReference type="GO" id="GO:0015833">
    <property type="term" value="P:peptide transport"/>
    <property type="evidence" value="ECO:0007669"/>
    <property type="project" value="TreeGrafter"/>
</dbReference>
<feature type="domain" description="Solute-binding protein family 5" evidence="4">
    <location>
        <begin position="283"/>
        <end position="535"/>
    </location>
</feature>
<name>A0A8A2VBD8_9EURY</name>
<keyword evidence="3" id="KW-0732">Signal</keyword>
<dbReference type="AlphaFoldDB" id="A0A8A2VBD8"/>
<reference evidence="5 6" key="1">
    <citation type="submission" date="2021-03" db="EMBL/GenBank/DDBJ databases">
        <title>Haloterrigena longa sp. nov. and Haloterrigena limicola sp. nov., extremely halophilic archaea isolated from a salt lake.</title>
        <authorList>
            <person name="Henglin C."/>
        </authorList>
    </citation>
    <scope>NUCLEOTIDE SEQUENCE [LARGE SCALE GENOMIC DNA]</scope>
    <source>
        <strain evidence="5 6">KZCA68</strain>
    </source>
</reference>
<evidence type="ECO:0000256" key="3">
    <source>
        <dbReference type="ARBA" id="ARBA00022729"/>
    </source>
</evidence>
<dbReference type="Gene3D" id="3.90.76.10">
    <property type="entry name" value="Dipeptide-binding Protein, Domain 1"/>
    <property type="match status" value="1"/>
</dbReference>
<evidence type="ECO:0000313" key="6">
    <source>
        <dbReference type="Proteomes" id="UP000663203"/>
    </source>
</evidence>
<dbReference type="Gene3D" id="3.10.105.10">
    <property type="entry name" value="Dipeptide-binding Protein, Domain 3"/>
    <property type="match status" value="2"/>
</dbReference>
<dbReference type="RefSeq" id="WP_207287648.1">
    <property type="nucleotide sequence ID" value="NZ_CP071462.1"/>
</dbReference>
<dbReference type="InterPro" id="IPR039424">
    <property type="entry name" value="SBP_5"/>
</dbReference>
<protein>
    <submittedName>
        <fullName evidence="5">ABC transporter substrate-binding protein</fullName>
    </submittedName>
</protein>
<keyword evidence="2" id="KW-0813">Transport</keyword>
<evidence type="ECO:0000256" key="1">
    <source>
        <dbReference type="ARBA" id="ARBA00005695"/>
    </source>
</evidence>
<evidence type="ECO:0000313" key="5">
    <source>
        <dbReference type="EMBL" id="QSW98030.1"/>
    </source>
</evidence>
<dbReference type="PANTHER" id="PTHR30290">
    <property type="entry name" value="PERIPLASMIC BINDING COMPONENT OF ABC TRANSPORTER"/>
    <property type="match status" value="1"/>
</dbReference>
<dbReference type="CDD" id="cd00995">
    <property type="entry name" value="PBP2_NikA_DppA_OppA_like"/>
    <property type="match status" value="1"/>
</dbReference>